<name>A0A183UJQ3_TOXCA</name>
<dbReference type="GO" id="GO:0006383">
    <property type="term" value="P:transcription by RNA polymerase III"/>
    <property type="evidence" value="ECO:0007669"/>
    <property type="project" value="TreeGrafter"/>
</dbReference>
<comment type="subcellular location">
    <subcellularLocation>
        <location evidence="1">Nucleus</location>
    </subcellularLocation>
</comment>
<dbReference type="Proteomes" id="UP000050794">
    <property type="component" value="Unassembled WGS sequence"/>
</dbReference>
<organism evidence="5 6">
    <name type="scientific">Toxocara canis</name>
    <name type="common">Canine roundworm</name>
    <dbReference type="NCBI Taxonomy" id="6265"/>
    <lineage>
        <taxon>Eukaryota</taxon>
        <taxon>Metazoa</taxon>
        <taxon>Ecdysozoa</taxon>
        <taxon>Nematoda</taxon>
        <taxon>Chromadorea</taxon>
        <taxon>Rhabditida</taxon>
        <taxon>Spirurina</taxon>
        <taxon>Ascaridomorpha</taxon>
        <taxon>Ascaridoidea</taxon>
        <taxon>Toxocaridae</taxon>
        <taxon>Toxocara</taxon>
    </lineage>
</organism>
<keyword evidence="2" id="KW-0804">Transcription</keyword>
<dbReference type="InterPro" id="IPR052416">
    <property type="entry name" value="GTF3C_component"/>
</dbReference>
<dbReference type="AlphaFoldDB" id="A0A183UJQ3"/>
<evidence type="ECO:0000256" key="1">
    <source>
        <dbReference type="ARBA" id="ARBA00004123"/>
    </source>
</evidence>
<evidence type="ECO:0000313" key="5">
    <source>
        <dbReference type="Proteomes" id="UP000050794"/>
    </source>
</evidence>
<dbReference type="WBParaSite" id="TCNE_0000872301-mRNA-1">
    <property type="protein sequence ID" value="TCNE_0000872301-mRNA-1"/>
    <property type="gene ID" value="TCNE_0000872301"/>
</dbReference>
<dbReference type="PANTHER" id="PTHR15052">
    <property type="entry name" value="RNA POLYMERASE III TRANSCRIPTION INITIATION FACTOR COMPLEX SUBUNIT"/>
    <property type="match status" value="1"/>
</dbReference>
<dbReference type="InterPro" id="IPR036322">
    <property type="entry name" value="WD40_repeat_dom_sf"/>
</dbReference>
<keyword evidence="5" id="KW-1185">Reference proteome</keyword>
<evidence type="ECO:0000256" key="3">
    <source>
        <dbReference type="ARBA" id="ARBA00023242"/>
    </source>
</evidence>
<keyword evidence="3" id="KW-0539">Nucleus</keyword>
<reference evidence="6" key="1">
    <citation type="submission" date="2016-06" db="UniProtKB">
        <authorList>
            <consortium name="WormBaseParasite"/>
        </authorList>
    </citation>
    <scope>IDENTIFICATION</scope>
</reference>
<gene>
    <name evidence="4" type="ORF">TCNE_LOCUS8723</name>
</gene>
<proteinExistence type="predicted"/>
<dbReference type="GO" id="GO:0005634">
    <property type="term" value="C:nucleus"/>
    <property type="evidence" value="ECO:0007669"/>
    <property type="project" value="UniProtKB-SubCell"/>
</dbReference>
<sequence>MKSARIRGQKASVSQGLLPEHSSRTSISAGVKRYKFKTVELGMPVPTENDLRNYQLALNYAAEAFDKARNAEPLCQSLRQIEFRRENWTTVSPEEYAKRCIFSELMNRLLEKRSVPVRMPRAAETQADDQRHSSSLQANGVAMKRGTNATAERLTVFEPRSLPYAIPTRRSLASEPSTSSNTYAGDGCVVYCGGPISVIASCPRLLEDGSECAAVSVFPDEEYLIDRNAANNISYLQLWRYERNSDSVSARLWFLLETNTGSVLTAVWCPILRGKVNRNKVKTEHCDRKANFVGVIAVGGLEGGVVIYGIPNEVSDLAQATEGICIMRSKPDLVLHLSDEYPDSPVISLAWSEFDGAARLAAVFASGHVGVWNMNNPLGAAKVIFDDRWVSPPVHIAFSEPNQLAISFREKCVRIYDSNQFECIIEETVPRSAGIKVASCERLFSGTFSYQGDCITTTEFLEHTMCYITLAPKEKNFFVVPLAFRHEVRLWDAAICPHSGCLYTVGADGRLEVSLNGHIVPRHAQIDFPFNSCRVAMTLVRKAKADHINKEGAVVGTDSLVKNEIGSGGDGEEAQSLRRIGTDLDSCAEQFTLEFSFDNIKHGKTPMDQISLDIRVESLNRVAVSQSVGRLVICGGEAGLLIFLPCQL</sequence>
<accession>A0A183UJQ3</accession>
<reference evidence="4 5" key="2">
    <citation type="submission" date="2018-11" db="EMBL/GenBank/DDBJ databases">
        <authorList>
            <consortium name="Pathogen Informatics"/>
        </authorList>
    </citation>
    <scope>NUCLEOTIDE SEQUENCE [LARGE SCALE GENOMIC DNA]</scope>
</reference>
<evidence type="ECO:0000313" key="4">
    <source>
        <dbReference type="EMBL" id="VDM40044.1"/>
    </source>
</evidence>
<dbReference type="InterPro" id="IPR015943">
    <property type="entry name" value="WD40/YVTN_repeat-like_dom_sf"/>
</dbReference>
<protein>
    <submittedName>
        <fullName evidence="6">Guanine nucleotide-binding protein subunit beta-like protein</fullName>
    </submittedName>
</protein>
<evidence type="ECO:0000313" key="6">
    <source>
        <dbReference type="WBParaSite" id="TCNE_0000872301-mRNA-1"/>
    </source>
</evidence>
<dbReference type="EMBL" id="UYWY01019980">
    <property type="protein sequence ID" value="VDM40044.1"/>
    <property type="molecule type" value="Genomic_DNA"/>
</dbReference>
<evidence type="ECO:0000256" key="2">
    <source>
        <dbReference type="ARBA" id="ARBA00023163"/>
    </source>
</evidence>
<dbReference type="SUPFAM" id="SSF50978">
    <property type="entry name" value="WD40 repeat-like"/>
    <property type="match status" value="1"/>
</dbReference>
<dbReference type="Gene3D" id="2.130.10.10">
    <property type="entry name" value="YVTN repeat-like/Quinoprotein amine dehydrogenase"/>
    <property type="match status" value="1"/>
</dbReference>
<dbReference type="GO" id="GO:0000127">
    <property type="term" value="C:transcription factor TFIIIC complex"/>
    <property type="evidence" value="ECO:0007669"/>
    <property type="project" value="TreeGrafter"/>
</dbReference>
<dbReference type="PANTHER" id="PTHR15052:SF2">
    <property type="entry name" value="GENERAL TRANSCRIPTION FACTOR 3C POLYPEPTIDE 2"/>
    <property type="match status" value="1"/>
</dbReference>